<dbReference type="GO" id="GO:0009986">
    <property type="term" value="C:cell surface"/>
    <property type="evidence" value="ECO:0007669"/>
    <property type="project" value="UniProtKB-SubCell"/>
</dbReference>
<keyword evidence="2" id="KW-0178">Competence</keyword>
<dbReference type="PROSITE" id="PS00409">
    <property type="entry name" value="PROKAR_NTER_METHYL"/>
    <property type="match status" value="1"/>
</dbReference>
<dbReference type="OrthoDB" id="1653576at2"/>
<protein>
    <submittedName>
        <fullName evidence="3">Type II secretion system protein</fullName>
    </submittedName>
</protein>
<sequence>MVRLLKLLQKRVLNQKGFTLLESLLVLFIVSTMSLILITNIAPIYHKKVIETFLNQFEKDMLYAQQYALVNEELVFVLFKSEQNLYKIESNEQEVDLLTRNYHPKIKIEGATLTNKITYISNGSIQKSGTMFISYKDSTYKVIFYLGKGRFNIEKL</sequence>
<dbReference type="InterPro" id="IPR012902">
    <property type="entry name" value="N_methyl_site"/>
</dbReference>
<dbReference type="Proteomes" id="UP000310334">
    <property type="component" value="Unassembled WGS sequence"/>
</dbReference>
<evidence type="ECO:0000313" key="3">
    <source>
        <dbReference type="EMBL" id="THF80586.1"/>
    </source>
</evidence>
<evidence type="ECO:0000313" key="4">
    <source>
        <dbReference type="Proteomes" id="UP000310334"/>
    </source>
</evidence>
<comment type="subcellular location">
    <subcellularLocation>
        <location evidence="1">Cell surface</location>
    </subcellularLocation>
</comment>
<accession>A0A4S4BZ63</accession>
<dbReference type="InterPro" id="IPR016785">
    <property type="entry name" value="ComGD"/>
</dbReference>
<keyword evidence="4" id="KW-1185">Reference proteome</keyword>
<proteinExistence type="predicted"/>
<organism evidence="3 4">
    <name type="scientific">Metabacillus sediminilitoris</name>
    <dbReference type="NCBI Taxonomy" id="2567941"/>
    <lineage>
        <taxon>Bacteria</taxon>
        <taxon>Bacillati</taxon>
        <taxon>Bacillota</taxon>
        <taxon>Bacilli</taxon>
        <taxon>Bacillales</taxon>
        <taxon>Bacillaceae</taxon>
        <taxon>Metabacillus</taxon>
    </lineage>
</organism>
<dbReference type="AlphaFoldDB" id="A0A4S4BZ63"/>
<evidence type="ECO:0000256" key="2">
    <source>
        <dbReference type="ARBA" id="ARBA00023287"/>
    </source>
</evidence>
<evidence type="ECO:0000256" key="1">
    <source>
        <dbReference type="ARBA" id="ARBA00004241"/>
    </source>
</evidence>
<dbReference type="NCBIfam" id="NF040982">
    <property type="entry name" value="ComGD"/>
    <property type="match status" value="1"/>
</dbReference>
<name>A0A4S4BZ63_9BACI</name>
<reference evidence="3 4" key="1">
    <citation type="submission" date="2019-04" db="EMBL/GenBank/DDBJ databases">
        <title>Bacillus sediminilitoris sp. nov., isolated from a tidal flat sediment on the East China Sea.</title>
        <authorList>
            <person name="Wei Y."/>
            <person name="Mao H."/>
            <person name="Fang J."/>
        </authorList>
    </citation>
    <scope>NUCLEOTIDE SEQUENCE [LARGE SCALE GENOMIC DNA]</scope>
    <source>
        <strain evidence="3 4">DSL-17</strain>
    </source>
</reference>
<dbReference type="Pfam" id="PF07963">
    <property type="entry name" value="N_methyl"/>
    <property type="match status" value="1"/>
</dbReference>
<dbReference type="EMBL" id="SSNT01000006">
    <property type="protein sequence ID" value="THF80586.1"/>
    <property type="molecule type" value="Genomic_DNA"/>
</dbReference>
<comment type="caution">
    <text evidence="3">The sequence shown here is derived from an EMBL/GenBank/DDBJ whole genome shotgun (WGS) entry which is preliminary data.</text>
</comment>
<dbReference type="GO" id="GO:0030420">
    <property type="term" value="P:establishment of competence for transformation"/>
    <property type="evidence" value="ECO:0007669"/>
    <property type="project" value="UniProtKB-KW"/>
</dbReference>
<dbReference type="PIRSF" id="PIRSF021292">
    <property type="entry name" value="Competence_ComGD"/>
    <property type="match status" value="1"/>
</dbReference>
<gene>
    <name evidence="3" type="ORF">E6W99_09310</name>
</gene>
<dbReference type="NCBIfam" id="TIGR02532">
    <property type="entry name" value="IV_pilin_GFxxxE"/>
    <property type="match status" value="1"/>
</dbReference>